<evidence type="ECO:0000256" key="6">
    <source>
        <dbReference type="SAM" id="Phobius"/>
    </source>
</evidence>
<proteinExistence type="inferred from homology"/>
<dbReference type="InterPro" id="IPR002549">
    <property type="entry name" value="AI-2E-like"/>
</dbReference>
<comment type="subcellular location">
    <subcellularLocation>
        <location evidence="1">Membrane</location>
        <topology evidence="1">Multi-pass membrane protein</topology>
    </subcellularLocation>
</comment>
<protein>
    <submittedName>
        <fullName evidence="7">Sporulation integral membrane protein YtvI</fullName>
    </submittedName>
</protein>
<dbReference type="Pfam" id="PF01594">
    <property type="entry name" value="AI-2E_transport"/>
    <property type="match status" value="1"/>
</dbReference>
<reference evidence="7 8" key="1">
    <citation type="submission" date="2018-02" db="EMBL/GenBank/DDBJ databases">
        <title>Genomic Encyclopedia of Archaeal and Bacterial Type Strains, Phase II (KMG-II): from individual species to whole genera.</title>
        <authorList>
            <person name="Goeker M."/>
        </authorList>
    </citation>
    <scope>NUCLEOTIDE SEQUENCE [LARGE SCALE GENOMIC DNA]</scope>
    <source>
        <strain evidence="7 8">DSM 15099</strain>
    </source>
</reference>
<dbReference type="NCBIfam" id="TIGR02872">
    <property type="entry name" value="spore_ytvI"/>
    <property type="match status" value="1"/>
</dbReference>
<comment type="similarity">
    <text evidence="2">Belongs to the autoinducer-2 exporter (AI-2E) (TC 2.A.86) family.</text>
</comment>
<name>A0A2S6FVT1_9CLOT</name>
<feature type="transmembrane region" description="Helical" evidence="6">
    <location>
        <begin position="246"/>
        <end position="268"/>
    </location>
</feature>
<keyword evidence="3 6" id="KW-0812">Transmembrane</keyword>
<evidence type="ECO:0000256" key="1">
    <source>
        <dbReference type="ARBA" id="ARBA00004141"/>
    </source>
</evidence>
<feature type="transmembrane region" description="Helical" evidence="6">
    <location>
        <begin position="65"/>
        <end position="87"/>
    </location>
</feature>
<keyword evidence="5 6" id="KW-0472">Membrane</keyword>
<keyword evidence="4 6" id="KW-1133">Transmembrane helix</keyword>
<dbReference type="STRING" id="37659.GCA_000703125_01015"/>
<dbReference type="RefSeq" id="WP_104410413.1">
    <property type="nucleotide sequence ID" value="NZ_PTIS01000015.1"/>
</dbReference>
<evidence type="ECO:0000256" key="4">
    <source>
        <dbReference type="ARBA" id="ARBA00022989"/>
    </source>
</evidence>
<sequence length="351" mass="39573">MTQLLNKTNKLLLFFVAYTLAFILFFKTLPYTLPFVLALIFAYLLRKPTRYLVNKFKLKASLASILTTLVFFTAIISLLSLTISSMIKEIITLTKGIQTYIDSNYYNILDIFSKLQNNFNDIDPYILDTAKNYFLNSISGILNSTVNIGTSIVGYLINILAYIPYIGMVIVFTLLATYFFTKKVVTHNVPFVSTIKENNNSDKALKVFNHGKKMLLSYIGSYGIIILITFLITLTGFLILKVNYALILSILCALFDLLPVLGMPLIYFPLIIYNLIIKNYFIAIALLILYLVVFITRQIVEPKIVSSSLGIDPVAVLAATFIGLKANGVTGLIFCMFLVVFYNVFKKVDIL</sequence>
<feature type="transmembrane region" description="Helical" evidence="6">
    <location>
        <begin position="162"/>
        <end position="181"/>
    </location>
</feature>
<comment type="caution">
    <text evidence="7">The sequence shown here is derived from an EMBL/GenBank/DDBJ whole genome shotgun (WGS) entry which is preliminary data.</text>
</comment>
<evidence type="ECO:0000256" key="5">
    <source>
        <dbReference type="ARBA" id="ARBA00023136"/>
    </source>
</evidence>
<evidence type="ECO:0000256" key="2">
    <source>
        <dbReference type="ARBA" id="ARBA00009773"/>
    </source>
</evidence>
<evidence type="ECO:0000313" key="8">
    <source>
        <dbReference type="Proteomes" id="UP000239863"/>
    </source>
</evidence>
<accession>A0A2S6FVT1</accession>
<dbReference type="GO" id="GO:0016020">
    <property type="term" value="C:membrane"/>
    <property type="evidence" value="ECO:0007669"/>
    <property type="project" value="UniProtKB-SubCell"/>
</dbReference>
<dbReference type="GO" id="GO:0055085">
    <property type="term" value="P:transmembrane transport"/>
    <property type="evidence" value="ECO:0007669"/>
    <property type="project" value="TreeGrafter"/>
</dbReference>
<dbReference type="OrthoDB" id="9774361at2"/>
<feature type="transmembrane region" description="Helical" evidence="6">
    <location>
        <begin position="12"/>
        <end position="45"/>
    </location>
</feature>
<dbReference type="EMBL" id="PTIS01000015">
    <property type="protein sequence ID" value="PPK46941.1"/>
    <property type="molecule type" value="Genomic_DNA"/>
</dbReference>
<organism evidence="7 8">
    <name type="scientific">Clostridium algidicarnis DSM 15099</name>
    <dbReference type="NCBI Taxonomy" id="1121295"/>
    <lineage>
        <taxon>Bacteria</taxon>
        <taxon>Bacillati</taxon>
        <taxon>Bacillota</taxon>
        <taxon>Clostridia</taxon>
        <taxon>Eubacteriales</taxon>
        <taxon>Clostridiaceae</taxon>
        <taxon>Clostridium</taxon>
    </lineage>
</organism>
<dbReference type="PANTHER" id="PTHR21716">
    <property type="entry name" value="TRANSMEMBRANE PROTEIN"/>
    <property type="match status" value="1"/>
</dbReference>
<dbReference type="InterPro" id="IPR014227">
    <property type="entry name" value="YtvI-like"/>
</dbReference>
<dbReference type="PANTHER" id="PTHR21716:SF68">
    <property type="entry name" value="TRANSPORT PROTEIN YTVI-RELATED"/>
    <property type="match status" value="1"/>
</dbReference>
<evidence type="ECO:0000256" key="3">
    <source>
        <dbReference type="ARBA" id="ARBA00022692"/>
    </source>
</evidence>
<feature type="transmembrane region" description="Helical" evidence="6">
    <location>
        <begin position="320"/>
        <end position="345"/>
    </location>
</feature>
<gene>
    <name evidence="7" type="ORF">BD821_11566</name>
</gene>
<feature type="transmembrane region" description="Helical" evidence="6">
    <location>
        <begin position="280"/>
        <end position="300"/>
    </location>
</feature>
<dbReference type="Proteomes" id="UP000239863">
    <property type="component" value="Unassembled WGS sequence"/>
</dbReference>
<feature type="transmembrane region" description="Helical" evidence="6">
    <location>
        <begin position="215"/>
        <end position="240"/>
    </location>
</feature>
<evidence type="ECO:0000313" key="7">
    <source>
        <dbReference type="EMBL" id="PPK46941.1"/>
    </source>
</evidence>
<dbReference type="AlphaFoldDB" id="A0A2S6FVT1"/>